<comment type="caution">
    <text evidence="1">The sequence shown here is derived from an EMBL/GenBank/DDBJ whole genome shotgun (WGS) entry which is preliminary data.</text>
</comment>
<protein>
    <submittedName>
        <fullName evidence="1">Uncharacterized protein</fullName>
    </submittedName>
</protein>
<accession>A0A0F9F1M2</accession>
<name>A0A0F9F1M2_9ZZZZ</name>
<evidence type="ECO:0000313" key="1">
    <source>
        <dbReference type="EMBL" id="KKL51155.1"/>
    </source>
</evidence>
<gene>
    <name evidence="1" type="ORF">LCGC14_2298360</name>
</gene>
<proteinExistence type="predicted"/>
<sequence>MGNYRGQYVGIKPLPLGPPKEEPEFEPCASPGHNIITHCVEPKYHEGCHTYAPVPDDAVKMSDMLEPVMRLMTTSCPDYVVGDYVTPRPTCCPYHNAAKTIMDAQEVLRVMRR</sequence>
<dbReference type="EMBL" id="LAZR01032344">
    <property type="protein sequence ID" value="KKL51155.1"/>
    <property type="molecule type" value="Genomic_DNA"/>
</dbReference>
<reference evidence="1" key="1">
    <citation type="journal article" date="2015" name="Nature">
        <title>Complex archaea that bridge the gap between prokaryotes and eukaryotes.</title>
        <authorList>
            <person name="Spang A."/>
            <person name="Saw J.H."/>
            <person name="Jorgensen S.L."/>
            <person name="Zaremba-Niedzwiedzka K."/>
            <person name="Martijn J."/>
            <person name="Lind A.E."/>
            <person name="van Eijk R."/>
            <person name="Schleper C."/>
            <person name="Guy L."/>
            <person name="Ettema T.J."/>
        </authorList>
    </citation>
    <scope>NUCLEOTIDE SEQUENCE</scope>
</reference>
<organism evidence="1">
    <name type="scientific">marine sediment metagenome</name>
    <dbReference type="NCBI Taxonomy" id="412755"/>
    <lineage>
        <taxon>unclassified sequences</taxon>
        <taxon>metagenomes</taxon>
        <taxon>ecological metagenomes</taxon>
    </lineage>
</organism>
<dbReference type="AlphaFoldDB" id="A0A0F9F1M2"/>